<dbReference type="InterPro" id="IPR002938">
    <property type="entry name" value="FAD-bd"/>
</dbReference>
<feature type="region of interest" description="Disordered" evidence="3">
    <location>
        <begin position="367"/>
        <end position="387"/>
    </location>
</feature>
<dbReference type="RefSeq" id="WP_079722597.1">
    <property type="nucleotide sequence ID" value="NZ_BMCL01000003.1"/>
</dbReference>
<evidence type="ECO:0000256" key="1">
    <source>
        <dbReference type="ARBA" id="ARBA00038079"/>
    </source>
</evidence>
<dbReference type="Pfam" id="PF01494">
    <property type="entry name" value="FAD_binding_3"/>
    <property type="match status" value="1"/>
</dbReference>
<protein>
    <recommendedName>
        <fullName evidence="2">Protein CbrA</fullName>
    </recommendedName>
</protein>
<comment type="similarity">
    <text evidence="1">Belongs to the CbrA family.</text>
</comment>
<dbReference type="Gene3D" id="3.50.50.60">
    <property type="entry name" value="FAD/NAD(P)-binding domain"/>
    <property type="match status" value="1"/>
</dbReference>
<dbReference type="InterPro" id="IPR050407">
    <property type="entry name" value="Geranylgeranyl_reductase"/>
</dbReference>
<dbReference type="PRINTS" id="PR00420">
    <property type="entry name" value="RNGMNOXGNASE"/>
</dbReference>
<name>A0A1T5IQJ4_9GAMM</name>
<dbReference type="STRING" id="428993.SAMN06296058_0158"/>
<dbReference type="PANTHER" id="PTHR42685">
    <property type="entry name" value="GERANYLGERANYL DIPHOSPHATE REDUCTASE"/>
    <property type="match status" value="1"/>
</dbReference>
<evidence type="ECO:0000313" key="5">
    <source>
        <dbReference type="EMBL" id="SKC41385.1"/>
    </source>
</evidence>
<dbReference type="GO" id="GO:0071949">
    <property type="term" value="F:FAD binding"/>
    <property type="evidence" value="ECO:0007669"/>
    <property type="project" value="InterPro"/>
</dbReference>
<sequence length="387" mass="41564">MESRYDLIVVGASFAGVACALEAAAAGLSVCVLERKHDPGERLHTTGILVPQALAHPLLADVPHSLLRAVPQISLYAPDLRRLQLHCNGHAFHTTDTPALMRWLAGKLPAAGVELRLGTSFREAHRDAEGWHLPGIGRCRDLVGADGARSRVAERCGLSRNTEFLHGVEFEFDDARLADADALHCFVSRRFARGYIGWVAQTPTGVQAGLAHRAHAGAPRLPDIRAFLRHVAPVMGTLPMRADSVRAGLIPCGGAVKGLSRNRAHLLGDAAGVVSPVTAGGIHSALRHGSALGRWLGASDRDPGLDARHARRFAQQAVSRFTSKRVLRWGLDHLQSDAVFNLALKTPALRRFAEQLYFHRRGDRGAGAALRQSAPQAPAAGSATMRD</sequence>
<dbReference type="InterPro" id="IPR036188">
    <property type="entry name" value="FAD/NAD-bd_sf"/>
</dbReference>
<keyword evidence="6" id="KW-1185">Reference proteome</keyword>
<dbReference type="EMBL" id="FUZV01000001">
    <property type="protein sequence ID" value="SKC41385.1"/>
    <property type="molecule type" value="Genomic_DNA"/>
</dbReference>
<dbReference type="PANTHER" id="PTHR42685:SF21">
    <property type="entry name" value="DEHYDROGENASE (FLAVOPROTEIN)-LIKE PROTEIN"/>
    <property type="match status" value="1"/>
</dbReference>
<dbReference type="SUPFAM" id="SSF51905">
    <property type="entry name" value="FAD/NAD(P)-binding domain"/>
    <property type="match status" value="1"/>
</dbReference>
<accession>A0A1T5IQJ4</accession>
<dbReference type="AlphaFoldDB" id="A0A1T5IQJ4"/>
<proteinExistence type="inferred from homology"/>
<evidence type="ECO:0000256" key="3">
    <source>
        <dbReference type="SAM" id="MobiDB-lite"/>
    </source>
</evidence>
<evidence type="ECO:0000256" key="2">
    <source>
        <dbReference type="ARBA" id="ARBA00040363"/>
    </source>
</evidence>
<organism evidence="5 6">
    <name type="scientific">Pseudoxanthomonas indica</name>
    <dbReference type="NCBI Taxonomy" id="428993"/>
    <lineage>
        <taxon>Bacteria</taxon>
        <taxon>Pseudomonadati</taxon>
        <taxon>Pseudomonadota</taxon>
        <taxon>Gammaproteobacteria</taxon>
        <taxon>Lysobacterales</taxon>
        <taxon>Lysobacteraceae</taxon>
        <taxon>Pseudoxanthomonas</taxon>
    </lineage>
</organism>
<feature type="domain" description="FAD-binding" evidence="4">
    <location>
        <begin position="5"/>
        <end position="301"/>
    </location>
</feature>
<evidence type="ECO:0000259" key="4">
    <source>
        <dbReference type="Pfam" id="PF01494"/>
    </source>
</evidence>
<dbReference type="PROSITE" id="PS51257">
    <property type="entry name" value="PROKAR_LIPOPROTEIN"/>
    <property type="match status" value="1"/>
</dbReference>
<evidence type="ECO:0000313" key="6">
    <source>
        <dbReference type="Proteomes" id="UP000190341"/>
    </source>
</evidence>
<gene>
    <name evidence="5" type="ORF">SAMN06296058_0158</name>
</gene>
<dbReference type="Proteomes" id="UP000190341">
    <property type="component" value="Unassembled WGS sequence"/>
</dbReference>
<reference evidence="5 6" key="1">
    <citation type="submission" date="2017-02" db="EMBL/GenBank/DDBJ databases">
        <authorList>
            <person name="Peterson S.W."/>
        </authorList>
    </citation>
    <scope>NUCLEOTIDE SEQUENCE [LARGE SCALE GENOMIC DNA]</scope>
    <source>
        <strain evidence="5 6">P15</strain>
    </source>
</reference>